<gene>
    <name evidence="3" type="ORF">LOTGIDRAFT_138665</name>
</gene>
<dbReference type="GeneID" id="20234094"/>
<organism evidence="3 4">
    <name type="scientific">Lottia gigantea</name>
    <name type="common">Giant owl limpet</name>
    <dbReference type="NCBI Taxonomy" id="225164"/>
    <lineage>
        <taxon>Eukaryota</taxon>
        <taxon>Metazoa</taxon>
        <taxon>Spiralia</taxon>
        <taxon>Lophotrochozoa</taxon>
        <taxon>Mollusca</taxon>
        <taxon>Gastropoda</taxon>
        <taxon>Patellogastropoda</taxon>
        <taxon>Lottioidea</taxon>
        <taxon>Lottiidae</taxon>
        <taxon>Lottia</taxon>
    </lineage>
</organism>
<protein>
    <recommendedName>
        <fullName evidence="2">Costars domain-containing protein</fullName>
    </recommendedName>
</protein>
<dbReference type="Proteomes" id="UP000030746">
    <property type="component" value="Unassembled WGS sequence"/>
</dbReference>
<dbReference type="InterPro" id="IPR027817">
    <property type="entry name" value="Costars_dom"/>
</dbReference>
<dbReference type="PANTHER" id="PTHR22739">
    <property type="entry name" value="STRIATED MUSCLE ACTIVATOR OF RHO-DEPENDENT SIGNALING-RELATED"/>
    <property type="match status" value="1"/>
</dbReference>
<dbReference type="GO" id="GO:0030017">
    <property type="term" value="C:sarcomere"/>
    <property type="evidence" value="ECO:0007669"/>
    <property type="project" value="TreeGrafter"/>
</dbReference>
<sequence length="142" mass="16092">MTLVGKVKFWQTKSDEHIEKQMINPFSEWDGASTRIKLDKNDANYGKPIPGSNTEKRGKQASEHITLEIVKLTRIISDTGEKQADGTATITFGELFRTYTRVSDKLVGTLMRARKQKLLGFDGEMLFQGRDDHVIVTLYTVL</sequence>
<name>V4B9X0_LOTGI</name>
<dbReference type="Pfam" id="PF14705">
    <property type="entry name" value="Costars"/>
    <property type="match status" value="1"/>
</dbReference>
<dbReference type="AlphaFoldDB" id="V4B9X0"/>
<proteinExistence type="predicted"/>
<dbReference type="OrthoDB" id="9871914at2759"/>
<dbReference type="Gene3D" id="1.10.10.1540">
    <property type="entry name" value="Costar domain"/>
    <property type="match status" value="1"/>
</dbReference>
<dbReference type="PANTHER" id="PTHR22739:SF7">
    <property type="entry name" value="EG:152A3.3 PROTEIN-RELATED"/>
    <property type="match status" value="1"/>
</dbReference>
<dbReference type="OMA" id="QNWMMIN"/>
<dbReference type="CTD" id="20234094"/>
<reference evidence="3 4" key="1">
    <citation type="journal article" date="2013" name="Nature">
        <title>Insights into bilaterian evolution from three spiralian genomes.</title>
        <authorList>
            <person name="Simakov O."/>
            <person name="Marletaz F."/>
            <person name="Cho S.J."/>
            <person name="Edsinger-Gonzales E."/>
            <person name="Havlak P."/>
            <person name="Hellsten U."/>
            <person name="Kuo D.H."/>
            <person name="Larsson T."/>
            <person name="Lv J."/>
            <person name="Arendt D."/>
            <person name="Savage R."/>
            <person name="Osoegawa K."/>
            <person name="de Jong P."/>
            <person name="Grimwood J."/>
            <person name="Chapman J.A."/>
            <person name="Shapiro H."/>
            <person name="Aerts A."/>
            <person name="Otillar R.P."/>
            <person name="Terry A.Y."/>
            <person name="Boore J.L."/>
            <person name="Grigoriev I.V."/>
            <person name="Lindberg D.R."/>
            <person name="Seaver E.C."/>
            <person name="Weisblat D.A."/>
            <person name="Putnam N.H."/>
            <person name="Rokhsar D.S."/>
        </authorList>
    </citation>
    <scope>NUCLEOTIDE SEQUENCE [LARGE SCALE GENOMIC DNA]</scope>
</reference>
<feature type="region of interest" description="Disordered" evidence="1">
    <location>
        <begin position="40"/>
        <end position="61"/>
    </location>
</feature>
<accession>V4B9X0</accession>
<dbReference type="HOGENOM" id="CLU_062244_1_0_1"/>
<dbReference type="InterPro" id="IPR026111">
    <property type="entry name" value="Abra"/>
</dbReference>
<evidence type="ECO:0000313" key="3">
    <source>
        <dbReference type="EMBL" id="ESP02332.1"/>
    </source>
</evidence>
<dbReference type="GO" id="GO:0035025">
    <property type="term" value="P:positive regulation of Rho protein signal transduction"/>
    <property type="evidence" value="ECO:0007669"/>
    <property type="project" value="InterPro"/>
</dbReference>
<dbReference type="GO" id="GO:0045944">
    <property type="term" value="P:positive regulation of transcription by RNA polymerase II"/>
    <property type="evidence" value="ECO:0007669"/>
    <property type="project" value="TreeGrafter"/>
</dbReference>
<evidence type="ECO:0000256" key="1">
    <source>
        <dbReference type="SAM" id="MobiDB-lite"/>
    </source>
</evidence>
<evidence type="ECO:0000313" key="4">
    <source>
        <dbReference type="Proteomes" id="UP000030746"/>
    </source>
</evidence>
<evidence type="ECO:0000259" key="2">
    <source>
        <dbReference type="SMART" id="SM01283"/>
    </source>
</evidence>
<feature type="domain" description="Costars" evidence="2">
    <location>
        <begin position="63"/>
        <end position="139"/>
    </location>
</feature>
<dbReference type="SMART" id="SM01283">
    <property type="entry name" value="Costars"/>
    <property type="match status" value="1"/>
</dbReference>
<dbReference type="GO" id="GO:0003779">
    <property type="term" value="F:actin binding"/>
    <property type="evidence" value="ECO:0007669"/>
    <property type="project" value="InterPro"/>
</dbReference>
<dbReference type="KEGG" id="lgi:LOTGIDRAFT_138665"/>
<dbReference type="InterPro" id="IPR038095">
    <property type="entry name" value="Costars_sf"/>
</dbReference>
<dbReference type="EMBL" id="KB200294">
    <property type="protein sequence ID" value="ESP02332.1"/>
    <property type="molecule type" value="Genomic_DNA"/>
</dbReference>
<keyword evidence="4" id="KW-1185">Reference proteome</keyword>
<dbReference type="RefSeq" id="XP_009047040.1">
    <property type="nucleotide sequence ID" value="XM_009048792.1"/>
</dbReference>